<comment type="caution">
    <text evidence="1">The sequence shown here is derived from an EMBL/GenBank/DDBJ whole genome shotgun (WGS) entry which is preliminary data.</text>
</comment>
<name>A0ABP0R1V9_9DINO</name>
<evidence type="ECO:0000313" key="2">
    <source>
        <dbReference type="Proteomes" id="UP001642464"/>
    </source>
</evidence>
<organism evidence="1 2">
    <name type="scientific">Durusdinium trenchii</name>
    <dbReference type="NCBI Taxonomy" id="1381693"/>
    <lineage>
        <taxon>Eukaryota</taxon>
        <taxon>Sar</taxon>
        <taxon>Alveolata</taxon>
        <taxon>Dinophyceae</taxon>
        <taxon>Suessiales</taxon>
        <taxon>Symbiodiniaceae</taxon>
        <taxon>Durusdinium</taxon>
    </lineage>
</organism>
<protein>
    <submittedName>
        <fullName evidence="1">Uncharacterized protein</fullName>
    </submittedName>
</protein>
<dbReference type="EMBL" id="CAXAMM010040661">
    <property type="protein sequence ID" value="CAK9094530.1"/>
    <property type="molecule type" value="Genomic_DNA"/>
</dbReference>
<keyword evidence="2" id="KW-1185">Reference proteome</keyword>
<gene>
    <name evidence="1" type="ORF">SCF082_LOCUS44431</name>
</gene>
<evidence type="ECO:0000313" key="1">
    <source>
        <dbReference type="EMBL" id="CAK9094530.1"/>
    </source>
</evidence>
<sequence length="147" mass="17336">MAAYGGKTPKRHVMYSNSKAIGAFDLGKLCFNYQDPEYQRNRTTKVVVKTKDGVEKKSFQGVKKKLKASQHYPMKFGMKYMRILPRLRKACRAIPETLPKEFDAWDFYRRENFDDMWHDADMMSVLEYLKGNYNLVIPPDWRPILLS</sequence>
<dbReference type="Proteomes" id="UP001642464">
    <property type="component" value="Unassembled WGS sequence"/>
</dbReference>
<proteinExistence type="predicted"/>
<accession>A0ABP0R1V9</accession>
<reference evidence="1 2" key="1">
    <citation type="submission" date="2024-02" db="EMBL/GenBank/DDBJ databases">
        <authorList>
            <person name="Chen Y."/>
            <person name="Shah S."/>
            <person name="Dougan E. K."/>
            <person name="Thang M."/>
            <person name="Chan C."/>
        </authorList>
    </citation>
    <scope>NUCLEOTIDE SEQUENCE [LARGE SCALE GENOMIC DNA]</scope>
</reference>